<evidence type="ECO:0000313" key="1">
    <source>
        <dbReference type="EMBL" id="KAF2467421.1"/>
    </source>
</evidence>
<accession>A0ACB6QMP3</accession>
<dbReference type="EMBL" id="MU003520">
    <property type="protein sequence ID" value="KAF2467421.1"/>
    <property type="molecule type" value="Genomic_DNA"/>
</dbReference>
<dbReference type="Proteomes" id="UP000799755">
    <property type="component" value="Unassembled WGS sequence"/>
</dbReference>
<name>A0ACB6QMP3_9PLEO</name>
<proteinExistence type="predicted"/>
<organism evidence="1 2">
    <name type="scientific">Lindgomyces ingoldianus</name>
    <dbReference type="NCBI Taxonomy" id="673940"/>
    <lineage>
        <taxon>Eukaryota</taxon>
        <taxon>Fungi</taxon>
        <taxon>Dikarya</taxon>
        <taxon>Ascomycota</taxon>
        <taxon>Pezizomycotina</taxon>
        <taxon>Dothideomycetes</taxon>
        <taxon>Pleosporomycetidae</taxon>
        <taxon>Pleosporales</taxon>
        <taxon>Lindgomycetaceae</taxon>
        <taxon>Lindgomyces</taxon>
    </lineage>
</organism>
<evidence type="ECO:0000313" key="2">
    <source>
        <dbReference type="Proteomes" id="UP000799755"/>
    </source>
</evidence>
<comment type="caution">
    <text evidence="1">The sequence shown here is derived from an EMBL/GenBank/DDBJ whole genome shotgun (WGS) entry which is preliminary data.</text>
</comment>
<gene>
    <name evidence="1" type="ORF">BDR25DRAFT_62501</name>
</gene>
<keyword evidence="2" id="KW-1185">Reference proteome</keyword>
<protein>
    <submittedName>
        <fullName evidence="1">Uncharacterized protein</fullName>
    </submittedName>
</protein>
<sequence>MVQFTLTLALSMAVLAVAVPSEPILERSNGNCKNGVLYCGHTLDNMGWNYQTIKNACYASSYNNGQVPDDGQIEQSLFKCGASGGALVWVNNRTPCARGCVDGGSGNSDYCE</sequence>
<reference evidence="1" key="1">
    <citation type="journal article" date="2020" name="Stud. Mycol.">
        <title>101 Dothideomycetes genomes: a test case for predicting lifestyles and emergence of pathogens.</title>
        <authorList>
            <person name="Haridas S."/>
            <person name="Albert R."/>
            <person name="Binder M."/>
            <person name="Bloem J."/>
            <person name="Labutti K."/>
            <person name="Salamov A."/>
            <person name="Andreopoulos B."/>
            <person name="Baker S."/>
            <person name="Barry K."/>
            <person name="Bills G."/>
            <person name="Bluhm B."/>
            <person name="Cannon C."/>
            <person name="Castanera R."/>
            <person name="Culley D."/>
            <person name="Daum C."/>
            <person name="Ezra D."/>
            <person name="Gonzalez J."/>
            <person name="Henrissat B."/>
            <person name="Kuo A."/>
            <person name="Liang C."/>
            <person name="Lipzen A."/>
            <person name="Lutzoni F."/>
            <person name="Magnuson J."/>
            <person name="Mondo S."/>
            <person name="Nolan M."/>
            <person name="Ohm R."/>
            <person name="Pangilinan J."/>
            <person name="Park H.-J."/>
            <person name="Ramirez L."/>
            <person name="Alfaro M."/>
            <person name="Sun H."/>
            <person name="Tritt A."/>
            <person name="Yoshinaga Y."/>
            <person name="Zwiers L.-H."/>
            <person name="Turgeon B."/>
            <person name="Goodwin S."/>
            <person name="Spatafora J."/>
            <person name="Crous P."/>
            <person name="Grigoriev I."/>
        </authorList>
    </citation>
    <scope>NUCLEOTIDE SEQUENCE</scope>
    <source>
        <strain evidence="1">ATCC 200398</strain>
    </source>
</reference>